<keyword evidence="7" id="KW-0547">Nucleotide-binding</keyword>
<dbReference type="EMBL" id="CP064030">
    <property type="protein sequence ID" value="QRN55644.1"/>
    <property type="molecule type" value="Genomic_DNA"/>
</dbReference>
<dbReference type="Proteomes" id="UP000663181">
    <property type="component" value="Chromosome"/>
</dbReference>
<reference evidence="18 19" key="1">
    <citation type="submission" date="2020-10" db="EMBL/GenBank/DDBJ databases">
        <title>Phylogeny of dyella-like bacteria.</title>
        <authorList>
            <person name="Fu J."/>
        </authorList>
    </citation>
    <scope>NUCLEOTIDE SEQUENCE [LARGE SCALE GENOMIC DNA]</scope>
    <source>
        <strain evidence="18 19">DHOB09</strain>
    </source>
</reference>
<dbReference type="InterPro" id="IPR003661">
    <property type="entry name" value="HisK_dim/P_dom"/>
</dbReference>
<evidence type="ECO:0000256" key="1">
    <source>
        <dbReference type="ARBA" id="ARBA00000085"/>
    </source>
</evidence>
<keyword evidence="5 13" id="KW-0597">Phosphoprotein</keyword>
<keyword evidence="10" id="KW-0902">Two-component regulatory system</keyword>
<protein>
    <recommendedName>
        <fullName evidence="3">histidine kinase</fullName>
        <ecNumber evidence="3">2.7.13.3</ecNumber>
    </recommendedName>
</protein>
<dbReference type="CDD" id="cd00082">
    <property type="entry name" value="HisKA"/>
    <property type="match status" value="1"/>
</dbReference>
<organism evidence="18 19">
    <name type="scientific">Dyella caseinilytica</name>
    <dbReference type="NCBI Taxonomy" id="1849581"/>
    <lineage>
        <taxon>Bacteria</taxon>
        <taxon>Pseudomonadati</taxon>
        <taxon>Pseudomonadota</taxon>
        <taxon>Gammaproteobacteria</taxon>
        <taxon>Lysobacterales</taxon>
        <taxon>Rhodanobacteraceae</taxon>
        <taxon>Dyella</taxon>
    </lineage>
</organism>
<keyword evidence="11 14" id="KW-0472">Membrane</keyword>
<evidence type="ECO:0000256" key="11">
    <source>
        <dbReference type="ARBA" id="ARBA00023136"/>
    </source>
</evidence>
<dbReference type="InterPro" id="IPR036097">
    <property type="entry name" value="HisK_dim/P_sf"/>
</dbReference>
<dbReference type="CDD" id="cd17546">
    <property type="entry name" value="REC_hyHK_CKI1_RcsC-like"/>
    <property type="match status" value="1"/>
</dbReference>
<keyword evidence="8" id="KW-0067">ATP-binding</keyword>
<evidence type="ECO:0000256" key="3">
    <source>
        <dbReference type="ARBA" id="ARBA00012438"/>
    </source>
</evidence>
<evidence type="ECO:0000259" key="16">
    <source>
        <dbReference type="PROSITE" id="PS50110"/>
    </source>
</evidence>
<evidence type="ECO:0000259" key="17">
    <source>
        <dbReference type="PROSITE" id="PS50894"/>
    </source>
</evidence>
<feature type="domain" description="HPt" evidence="17">
    <location>
        <begin position="1015"/>
        <end position="1111"/>
    </location>
</feature>
<dbReference type="Pfam" id="PF00512">
    <property type="entry name" value="HisKA"/>
    <property type="match status" value="1"/>
</dbReference>
<dbReference type="Pfam" id="PF02518">
    <property type="entry name" value="HATPase_c"/>
    <property type="match status" value="1"/>
</dbReference>
<dbReference type="SMART" id="SM00387">
    <property type="entry name" value="HATPase_c"/>
    <property type="match status" value="1"/>
</dbReference>
<keyword evidence="6 14" id="KW-0812">Transmembrane</keyword>
<gene>
    <name evidence="18" type="ORF">ISN74_10135</name>
</gene>
<evidence type="ECO:0000256" key="7">
    <source>
        <dbReference type="ARBA" id="ARBA00022741"/>
    </source>
</evidence>
<dbReference type="Gene3D" id="3.40.50.2300">
    <property type="match status" value="1"/>
</dbReference>
<evidence type="ECO:0000259" key="15">
    <source>
        <dbReference type="PROSITE" id="PS50109"/>
    </source>
</evidence>
<evidence type="ECO:0000256" key="13">
    <source>
        <dbReference type="PROSITE-ProRule" id="PRU00169"/>
    </source>
</evidence>
<dbReference type="PROSITE" id="PS50109">
    <property type="entry name" value="HIS_KIN"/>
    <property type="match status" value="1"/>
</dbReference>
<feature type="modified residue" description="4-aspartylphosphate" evidence="13">
    <location>
        <position position="936"/>
    </location>
</feature>
<dbReference type="CDD" id="cd16922">
    <property type="entry name" value="HATPase_EvgS-ArcB-TorS-like"/>
    <property type="match status" value="1"/>
</dbReference>
<comment type="subcellular location">
    <subcellularLocation>
        <location evidence="2">Cell membrane</location>
        <topology evidence="2">Multi-pass membrane protein</topology>
    </subcellularLocation>
</comment>
<dbReference type="SUPFAM" id="SSF55785">
    <property type="entry name" value="PYP-like sensor domain (PAS domain)"/>
    <property type="match status" value="1"/>
</dbReference>
<dbReference type="PRINTS" id="PR00344">
    <property type="entry name" value="BCTRLSENSOR"/>
</dbReference>
<dbReference type="PANTHER" id="PTHR45339:SF1">
    <property type="entry name" value="HYBRID SIGNAL TRANSDUCTION HISTIDINE KINASE J"/>
    <property type="match status" value="1"/>
</dbReference>
<evidence type="ECO:0000256" key="4">
    <source>
        <dbReference type="ARBA" id="ARBA00022475"/>
    </source>
</evidence>
<feature type="domain" description="Response regulatory" evidence="16">
    <location>
        <begin position="888"/>
        <end position="1001"/>
    </location>
</feature>
<accession>A0ABX7H0Q0</accession>
<evidence type="ECO:0000256" key="8">
    <source>
        <dbReference type="ARBA" id="ARBA00022840"/>
    </source>
</evidence>
<evidence type="ECO:0000313" key="18">
    <source>
        <dbReference type="EMBL" id="QRN55644.1"/>
    </source>
</evidence>
<dbReference type="InterPro" id="IPR036890">
    <property type="entry name" value="HATPase_C_sf"/>
</dbReference>
<dbReference type="SUPFAM" id="SSF47226">
    <property type="entry name" value="Histidine-containing phosphotransfer domain, HPT domain"/>
    <property type="match status" value="1"/>
</dbReference>
<dbReference type="SUPFAM" id="SSF47384">
    <property type="entry name" value="Homodimeric domain of signal transducing histidine kinase"/>
    <property type="match status" value="1"/>
</dbReference>
<evidence type="ECO:0000256" key="9">
    <source>
        <dbReference type="ARBA" id="ARBA00022989"/>
    </source>
</evidence>
<dbReference type="Gene3D" id="3.30.565.10">
    <property type="entry name" value="Histidine kinase-like ATPase, C-terminal domain"/>
    <property type="match status" value="1"/>
</dbReference>
<evidence type="ECO:0000256" key="2">
    <source>
        <dbReference type="ARBA" id="ARBA00004651"/>
    </source>
</evidence>
<sequence length="1111" mass="122401">MSDVAKQRGEDRKQGITSLQRHQRRLLYGGGGLVSLLIVLAGLASVLSGINDFHAAQMQAFEQGRATIDEYLTQRDRAYVNSLYTNNALWEQTALLKNWGAPFLTEFQSRDEAMTILAPGDSAPWIVLGQHASQQLGDLLPAYLGMIEQYSAYTKASVAATQSTGPIIVYGYDPSGSLLAITGIKDEQSILHDLNVKTRVEAISRLMISDRRLQSATRVSGMFMPLEKIAYYFDRNPFNGEPSLVTVLTLDVKNKPYFTRVTFESMSIVQARLEQATREAFVIVSPRGDILAHAGEVPSDLHLNAATLDTLRKEARSSVRLREGTVYMVASPLHGVDWIAIHPYSVHDMLAAKGRFLTAAVLATLIILAALWALLLRMDRRIFAPALSDASRVYESDALNRAIVETSPIGLSLLDRDTSRPVMQNAVVEQVAGGDEAHVDTLYQAICRESKPKGVDASHDFQYTFEHDGQPRHLRVITTPTTHHEKQSLLCVIRDVTSEVELNERLVQARRDSEQARVDAEQASQAKTTFVATMSHEIRTPLNGVLGHLELLAQSPLSPTQKERLEQIRLSADSLLGIISDVLDFSRIEAGQLTIALAPFNLRDLVEQAALLYAPQALRKDVKLYYGLDDNLGQTYVSDEHRLRQILNNLLSNAVKFTESGQIVLSVSSRQVEGPEHLRFEVADTGIGIAREKLEQLFEPFTQADASTARRFGGSGLGLALCRQLSKLLGGFIEAESTKDRGSVFTLDIPTTRVAPHAATEPPLKGRVLAVVSSSPEWMQEISRLLRSHGATVSTATSLGKLPTDHEVTTLIVVDDERDLQTAVDDGAFERIVAASSNGPLVPERKGRITHVSCYLGAALVSAVMGHSVDPSTTQPQQRAPHKMYRGRALLIEDHPGNRVLIQQQLEVIGLQVDSAEGGQSALRIWDDTHDVVLTDINMPGMSGYDLARSLRERGVDKPIFAITASAMADENKRCEEAGITAVLLKPLSLESLRKAFETFTRLPRESVSADRGGNRDVHEKARRGFVERGRTDLQDMAHARATGDVQSLKDTIHSFMGILFMLGERETGQQCSRLRDKLDTTDIKDLEGDLSELSATLKQVVDRYDEGLAQ</sequence>
<dbReference type="InterPro" id="IPR035965">
    <property type="entry name" value="PAS-like_dom_sf"/>
</dbReference>
<dbReference type="EC" id="2.7.13.3" evidence="3"/>
<evidence type="ECO:0000313" key="19">
    <source>
        <dbReference type="Proteomes" id="UP000663181"/>
    </source>
</evidence>
<evidence type="ECO:0000256" key="6">
    <source>
        <dbReference type="ARBA" id="ARBA00022692"/>
    </source>
</evidence>
<name>A0ABX7H0Q0_9GAMM</name>
<dbReference type="PROSITE" id="PS50110">
    <property type="entry name" value="RESPONSE_REGULATORY"/>
    <property type="match status" value="1"/>
</dbReference>
<proteinExistence type="predicted"/>
<dbReference type="Pfam" id="PF00072">
    <property type="entry name" value="Response_reg"/>
    <property type="match status" value="1"/>
</dbReference>
<feature type="transmembrane region" description="Helical" evidence="14">
    <location>
        <begin position="356"/>
        <end position="376"/>
    </location>
</feature>
<feature type="modified residue" description="Phosphohistidine" evidence="12">
    <location>
        <position position="1054"/>
    </location>
</feature>
<comment type="catalytic activity">
    <reaction evidence="1">
        <text>ATP + protein L-histidine = ADP + protein N-phospho-L-histidine.</text>
        <dbReference type="EC" id="2.7.13.3"/>
    </reaction>
</comment>
<evidence type="ECO:0000256" key="14">
    <source>
        <dbReference type="SAM" id="Phobius"/>
    </source>
</evidence>
<dbReference type="PANTHER" id="PTHR45339">
    <property type="entry name" value="HYBRID SIGNAL TRANSDUCTION HISTIDINE KINASE J"/>
    <property type="match status" value="1"/>
</dbReference>
<dbReference type="InterPro" id="IPR011006">
    <property type="entry name" value="CheY-like_superfamily"/>
</dbReference>
<evidence type="ECO:0000256" key="12">
    <source>
        <dbReference type="PROSITE-ProRule" id="PRU00110"/>
    </source>
</evidence>
<dbReference type="RefSeq" id="WP_188799210.1">
    <property type="nucleotide sequence ID" value="NZ_BMIZ01000001.1"/>
</dbReference>
<dbReference type="InterPro" id="IPR036641">
    <property type="entry name" value="HPT_dom_sf"/>
</dbReference>
<feature type="domain" description="Histidine kinase" evidence="15">
    <location>
        <begin position="533"/>
        <end position="753"/>
    </location>
</feature>
<dbReference type="Gene3D" id="1.20.120.160">
    <property type="entry name" value="HPT domain"/>
    <property type="match status" value="1"/>
</dbReference>
<dbReference type="InterPro" id="IPR001789">
    <property type="entry name" value="Sig_transdc_resp-reg_receiver"/>
</dbReference>
<keyword evidence="9 14" id="KW-1133">Transmembrane helix</keyword>
<dbReference type="PROSITE" id="PS50894">
    <property type="entry name" value="HPT"/>
    <property type="match status" value="1"/>
</dbReference>
<dbReference type="SMART" id="SM00388">
    <property type="entry name" value="HisKA"/>
    <property type="match status" value="1"/>
</dbReference>
<dbReference type="SMART" id="SM00448">
    <property type="entry name" value="REC"/>
    <property type="match status" value="1"/>
</dbReference>
<dbReference type="SUPFAM" id="SSF52172">
    <property type="entry name" value="CheY-like"/>
    <property type="match status" value="1"/>
</dbReference>
<dbReference type="InterPro" id="IPR003594">
    <property type="entry name" value="HATPase_dom"/>
</dbReference>
<dbReference type="InterPro" id="IPR004358">
    <property type="entry name" value="Sig_transdc_His_kin-like_C"/>
</dbReference>
<feature type="transmembrane region" description="Helical" evidence="14">
    <location>
        <begin position="26"/>
        <end position="50"/>
    </location>
</feature>
<keyword evidence="19" id="KW-1185">Reference proteome</keyword>
<evidence type="ECO:0000256" key="10">
    <source>
        <dbReference type="ARBA" id="ARBA00023012"/>
    </source>
</evidence>
<dbReference type="Gene3D" id="1.10.287.130">
    <property type="match status" value="1"/>
</dbReference>
<keyword evidence="4" id="KW-1003">Cell membrane</keyword>
<dbReference type="InterPro" id="IPR005467">
    <property type="entry name" value="His_kinase_dom"/>
</dbReference>
<evidence type="ECO:0000256" key="5">
    <source>
        <dbReference type="ARBA" id="ARBA00022553"/>
    </source>
</evidence>
<dbReference type="SUPFAM" id="SSF55874">
    <property type="entry name" value="ATPase domain of HSP90 chaperone/DNA topoisomerase II/histidine kinase"/>
    <property type="match status" value="1"/>
</dbReference>
<dbReference type="InterPro" id="IPR008207">
    <property type="entry name" value="Sig_transdc_His_kin_Hpt_dom"/>
</dbReference>